<feature type="domain" description="Origin recognition complex subunit 3 N-terminal" evidence="7">
    <location>
        <begin position="39"/>
        <end position="358"/>
    </location>
</feature>
<dbReference type="InterPro" id="IPR045667">
    <property type="entry name" value="ORC3_N"/>
</dbReference>
<dbReference type="EMBL" id="JABSNW010000003">
    <property type="protein sequence ID" value="KAL2889404.1"/>
    <property type="molecule type" value="Genomic_DNA"/>
</dbReference>
<organism evidence="9 10">
    <name type="scientific">Ceratocystis lukuohia</name>
    <dbReference type="NCBI Taxonomy" id="2019550"/>
    <lineage>
        <taxon>Eukaryota</taxon>
        <taxon>Fungi</taxon>
        <taxon>Dikarya</taxon>
        <taxon>Ascomycota</taxon>
        <taxon>Pezizomycotina</taxon>
        <taxon>Sordariomycetes</taxon>
        <taxon>Hypocreomycetidae</taxon>
        <taxon>Microascales</taxon>
        <taxon>Ceratocystidaceae</taxon>
        <taxon>Ceratocystis</taxon>
    </lineage>
</organism>
<gene>
    <name evidence="9" type="ORF">HOO65_030905</name>
</gene>
<dbReference type="InterPro" id="IPR040855">
    <property type="entry name" value="ORC_WH_C"/>
</dbReference>
<evidence type="ECO:0000256" key="4">
    <source>
        <dbReference type="ARBA" id="ARBA00023125"/>
    </source>
</evidence>
<dbReference type="PANTHER" id="PTHR12748:SF0">
    <property type="entry name" value="ORIGIN RECOGNITION COMPLEX SUBUNIT 3"/>
    <property type="match status" value="1"/>
</dbReference>
<dbReference type="PANTHER" id="PTHR12748">
    <property type="entry name" value="ORIGIN RECOGNITION COMPLEX SUBUNIT 3"/>
    <property type="match status" value="1"/>
</dbReference>
<comment type="caution">
    <text evidence="9">The sequence shown here is derived from an EMBL/GenBank/DDBJ whole genome shotgun (WGS) entry which is preliminary data.</text>
</comment>
<dbReference type="CDD" id="cd20704">
    <property type="entry name" value="Orc3"/>
    <property type="match status" value="2"/>
</dbReference>
<accession>A0ABR4MMD6</accession>
<dbReference type="Pfam" id="PF18137">
    <property type="entry name" value="WHD_ORC"/>
    <property type="match status" value="1"/>
</dbReference>
<reference evidence="9 10" key="1">
    <citation type="submission" date="2020-05" db="EMBL/GenBank/DDBJ databases">
        <title>Ceratocystis lukuohia genome.</title>
        <authorList>
            <person name="Harrington T.C."/>
            <person name="Kim K."/>
            <person name="Mayers C.G."/>
        </authorList>
    </citation>
    <scope>NUCLEOTIDE SEQUENCE [LARGE SCALE GENOMIC DNA]</scope>
    <source>
        <strain evidence="9 10">C4212</strain>
    </source>
</reference>
<dbReference type="InterPro" id="IPR020795">
    <property type="entry name" value="ORC3"/>
</dbReference>
<keyword evidence="10" id="KW-1185">Reference proteome</keyword>
<evidence type="ECO:0000256" key="6">
    <source>
        <dbReference type="SAM" id="MobiDB-lite"/>
    </source>
</evidence>
<feature type="region of interest" description="Disordered" evidence="6">
    <location>
        <begin position="17"/>
        <end position="56"/>
    </location>
</feature>
<evidence type="ECO:0000256" key="2">
    <source>
        <dbReference type="ARBA" id="ARBA00010977"/>
    </source>
</evidence>
<feature type="domain" description="Origin recognition complex subunit 3 winged helix C-terminal" evidence="8">
    <location>
        <begin position="627"/>
        <end position="725"/>
    </location>
</feature>
<evidence type="ECO:0000256" key="1">
    <source>
        <dbReference type="ARBA" id="ARBA00004123"/>
    </source>
</evidence>
<keyword evidence="3" id="KW-0235">DNA replication</keyword>
<evidence type="ECO:0000313" key="10">
    <source>
        <dbReference type="Proteomes" id="UP001610728"/>
    </source>
</evidence>
<sequence>MDPISNEHDDLVAYVFQPDEHSSVFPGDRPVKKRRTGKEAGHESEIPPTAPSSGRFVPLLSGTESPAATALRETLFRKNWGYIDSRITQVLRSANQATLDQVRDFVKVAATQCGSSHIPAAFVISGPNIASQDLLFEQLSESLTDTLPSRFVRLRSADTGTIKSALKQIVCGVTAGLSNGSAGVAPTEVEAEEEEEELQTAQAGDRFLGYDLAALKAYLDTQARPCEHIFVAFQDGEGFDSGLLSDLITLFSSWRAQIPFTLLFGIATSTEMLQARLLKSTCRMLYGAQFDVVKSMTILERVFRVAVAAVDVPLRLGPNLLRSFVDRQQDQVAGIQSFIDSLKYAYMCHFYANPLSILLAEEEDACGLQAELIEGIKSMPSFHTYIEALVAQGDLNTAKALLINPEFLRNQTKKWNNLRRSYLRQLLVAVEIACAAEKRTTGYIDVFIELLVDGIGIGPSSPTMAAIKRMNPEAVQNVLAHILTACSTSLATIVDRDTISKLTKIASQISLLQNITDASKTPFQSPHSSPSKTARATAVAQNVQITQDTTAMAATSRDFTDIINQLCLILTAMVRDATLKVSDASNTHTIDATAMVSIFPATKQLLHEAWLYDNRAPHRDVFVPRPRLVFERSLARPQDYLACTCCTGDKKGVPPATCILYQLYLEAGALINVADLWAAFKSALGPQTDERKSLSLFYRGLAELRMLGYIKPSRKKTDHIAKIKWFRLVVMSFPAENSLAPAQPVAQDPSGSSFSYMCSEKEHHRCRKSQDLSRLLPPQCASQAQMWAEICLPFKHWDQDNEAIQTPYSASSNSSFPHHALFASTLDIPTAESTARIGAVRSELARDSWHVPFGSQTTKSCTVSPIDAELPSKYPANIDTCPNDGKPDLTSPSSSKQTFFSVYQFSRE</sequence>
<dbReference type="Pfam" id="PF07034">
    <property type="entry name" value="ORC3_N"/>
    <property type="match status" value="1"/>
</dbReference>
<name>A0ABR4MMD6_9PEZI</name>
<dbReference type="GeneID" id="98117722"/>
<dbReference type="Proteomes" id="UP001610728">
    <property type="component" value="Unassembled WGS sequence"/>
</dbReference>
<evidence type="ECO:0000259" key="8">
    <source>
        <dbReference type="Pfam" id="PF18137"/>
    </source>
</evidence>
<keyword evidence="4" id="KW-0238">DNA-binding</keyword>
<evidence type="ECO:0000259" key="7">
    <source>
        <dbReference type="Pfam" id="PF07034"/>
    </source>
</evidence>
<proteinExistence type="inferred from homology"/>
<comment type="similarity">
    <text evidence="2">Belongs to the ORC3 family.</text>
</comment>
<evidence type="ECO:0000313" key="9">
    <source>
        <dbReference type="EMBL" id="KAL2889404.1"/>
    </source>
</evidence>
<dbReference type="RefSeq" id="XP_070860584.1">
    <property type="nucleotide sequence ID" value="XM_071001804.1"/>
</dbReference>
<evidence type="ECO:0000256" key="3">
    <source>
        <dbReference type="ARBA" id="ARBA00022705"/>
    </source>
</evidence>
<comment type="subcellular location">
    <subcellularLocation>
        <location evidence="1">Nucleus</location>
    </subcellularLocation>
</comment>
<protein>
    <submittedName>
        <fullName evidence="9">Origin recognition complex subunit</fullName>
    </submittedName>
</protein>
<evidence type="ECO:0000256" key="5">
    <source>
        <dbReference type="ARBA" id="ARBA00023242"/>
    </source>
</evidence>
<keyword evidence="5" id="KW-0539">Nucleus</keyword>